<comment type="caution">
    <text evidence="12">The sequence shown here is derived from an EMBL/GenBank/DDBJ whole genome shotgun (WGS) entry which is preliminary data.</text>
</comment>
<dbReference type="InterPro" id="IPR037066">
    <property type="entry name" value="Plug_dom_sf"/>
</dbReference>
<sequence>MSKGFLLFFLLMTGWIVQAQNPSVTWHGTVKDAKEKPLPGATVGIQALNKFTTTTAAGTFELSDVPPGPHRIQVTHVGYKTVLKDVSPDGQKRVRINLVLQEEASELSEVQVRGKTETQQAKELPIKAEVINTKAVQEQPSTLVELMNRSAGIRIRQTGGLGSNAGLMMNGFQDRAIKNFKDGIPLDYLGAGYNIALVPVNMLERVEVYKGVLPTGLGADALGGAVNLVTKKSLYRYAEASYEVASFNTHRASLNVLYSDTTRKFFVGADAFMNRSDNNYKVNVTVTDLETAARSSATVRLFHNRFTNYYTEAYGGIANTRWADELRLGVTWFRIDRQNQYGATMAQPFGASVSQQYSVVPTLRYRKAFRKLNLDQFLTGSTIHVQQIDTAQGTYDWYGNFRPSPSRTGETSTRGSRADIAFAYFTSRTNLSYQLNEHNKLEMNVVSAKMMRVGRDPLGLTFKNGTDILAPEAQYYKLITALGLESKGFGEKVLNSLIVKYYYASVDAIDTDFVGAVLPRSQTAIRWGVAEAAKVSLGANSFVRASAEVATRLPEQDELFGDGNFHRSNFELKPERSTNFNAGFRTEKPGRYSVELNTFYRITRDLILRVPVDIFFTQNQNVNNVRGLGVEADAGLSLTRWLRTNGNFTWQDFRLFNTGNRNLEGSRLRNTPYFFANLGLNATLPHVLAGRDRLTIYYYFMFVREYYLDYIPKALEPAGFLGLWGRAGFDAPNIIPNQHLHSIGLTYQPVNDRFSVGLQVKNLFDKPVYDNFRIQNAGRSIHLKVNYILK</sequence>
<keyword evidence="6 8" id="KW-0472">Membrane</keyword>
<keyword evidence="13" id="KW-1185">Reference proteome</keyword>
<dbReference type="PANTHER" id="PTHR30069:SF29">
    <property type="entry name" value="HEMOGLOBIN AND HEMOGLOBIN-HAPTOGLOBIN-BINDING PROTEIN 1-RELATED"/>
    <property type="match status" value="1"/>
</dbReference>
<dbReference type="Pfam" id="PF07715">
    <property type="entry name" value="Plug"/>
    <property type="match status" value="1"/>
</dbReference>
<evidence type="ECO:0000313" key="12">
    <source>
        <dbReference type="EMBL" id="MFD1143308.1"/>
    </source>
</evidence>
<dbReference type="Gene3D" id="2.60.40.1120">
    <property type="entry name" value="Carboxypeptidase-like, regulatory domain"/>
    <property type="match status" value="1"/>
</dbReference>
<dbReference type="Gene3D" id="2.40.170.20">
    <property type="entry name" value="TonB-dependent receptor, beta-barrel domain"/>
    <property type="match status" value="1"/>
</dbReference>
<evidence type="ECO:0000313" key="13">
    <source>
        <dbReference type="Proteomes" id="UP001597116"/>
    </source>
</evidence>
<dbReference type="EMBL" id="JBHTLP010000011">
    <property type="protein sequence ID" value="MFD1143308.1"/>
    <property type="molecule type" value="Genomic_DNA"/>
</dbReference>
<comment type="subcellular location">
    <subcellularLocation>
        <location evidence="1 8">Cell outer membrane</location>
        <topology evidence="1 8">Multi-pass membrane protein</topology>
    </subcellularLocation>
</comment>
<dbReference type="InterPro" id="IPR036942">
    <property type="entry name" value="Beta-barrel_TonB_sf"/>
</dbReference>
<evidence type="ECO:0000256" key="3">
    <source>
        <dbReference type="ARBA" id="ARBA00022452"/>
    </source>
</evidence>
<evidence type="ECO:0000259" key="10">
    <source>
        <dbReference type="Pfam" id="PF07715"/>
    </source>
</evidence>
<dbReference type="InterPro" id="IPR041700">
    <property type="entry name" value="OMP_b-brl_3"/>
</dbReference>
<reference evidence="13" key="1">
    <citation type="journal article" date="2019" name="Int. J. Syst. Evol. Microbiol.">
        <title>The Global Catalogue of Microorganisms (GCM) 10K type strain sequencing project: providing services to taxonomists for standard genome sequencing and annotation.</title>
        <authorList>
            <consortium name="The Broad Institute Genomics Platform"/>
            <consortium name="The Broad Institute Genome Sequencing Center for Infectious Disease"/>
            <person name="Wu L."/>
            <person name="Ma J."/>
        </authorList>
    </citation>
    <scope>NUCLEOTIDE SEQUENCE [LARGE SCALE GENOMIC DNA]</scope>
    <source>
        <strain evidence="13">CCUG 55608</strain>
    </source>
</reference>
<evidence type="ECO:0000256" key="9">
    <source>
        <dbReference type="SAM" id="SignalP"/>
    </source>
</evidence>
<dbReference type="RefSeq" id="WP_265991217.1">
    <property type="nucleotide sequence ID" value="NZ_CP110973.1"/>
</dbReference>
<evidence type="ECO:0000256" key="5">
    <source>
        <dbReference type="ARBA" id="ARBA00022729"/>
    </source>
</evidence>
<dbReference type="Pfam" id="PF14905">
    <property type="entry name" value="OMP_b-brl_3"/>
    <property type="match status" value="1"/>
</dbReference>
<protein>
    <submittedName>
        <fullName evidence="12">TonB-dependent receptor</fullName>
    </submittedName>
</protein>
<feature type="signal peptide" evidence="9">
    <location>
        <begin position="1"/>
        <end position="19"/>
    </location>
</feature>
<keyword evidence="3 8" id="KW-1134">Transmembrane beta strand</keyword>
<dbReference type="PROSITE" id="PS52016">
    <property type="entry name" value="TONB_DEPENDENT_REC_3"/>
    <property type="match status" value="1"/>
</dbReference>
<dbReference type="InterPro" id="IPR039426">
    <property type="entry name" value="TonB-dep_rcpt-like"/>
</dbReference>
<keyword evidence="2 8" id="KW-0813">Transport</keyword>
<evidence type="ECO:0000259" key="11">
    <source>
        <dbReference type="Pfam" id="PF14905"/>
    </source>
</evidence>
<keyword evidence="5 9" id="KW-0732">Signal</keyword>
<dbReference type="InterPro" id="IPR008969">
    <property type="entry name" value="CarboxyPept-like_regulatory"/>
</dbReference>
<feature type="domain" description="Outer membrane protein beta-barrel" evidence="11">
    <location>
        <begin position="564"/>
        <end position="686"/>
    </location>
</feature>
<gene>
    <name evidence="12" type="ORF">ACFQ4C_19425</name>
</gene>
<evidence type="ECO:0000256" key="4">
    <source>
        <dbReference type="ARBA" id="ARBA00022692"/>
    </source>
</evidence>
<dbReference type="Pfam" id="PF13715">
    <property type="entry name" value="CarbopepD_reg_2"/>
    <property type="match status" value="1"/>
</dbReference>
<evidence type="ECO:0000256" key="1">
    <source>
        <dbReference type="ARBA" id="ARBA00004571"/>
    </source>
</evidence>
<evidence type="ECO:0000256" key="8">
    <source>
        <dbReference type="PROSITE-ProRule" id="PRU01360"/>
    </source>
</evidence>
<dbReference type="InterPro" id="IPR012910">
    <property type="entry name" value="Plug_dom"/>
</dbReference>
<dbReference type="Gene3D" id="2.170.130.10">
    <property type="entry name" value="TonB-dependent receptor, plug domain"/>
    <property type="match status" value="1"/>
</dbReference>
<evidence type="ECO:0000256" key="6">
    <source>
        <dbReference type="ARBA" id="ARBA00023136"/>
    </source>
</evidence>
<keyword evidence="7 8" id="KW-0998">Cell outer membrane</keyword>
<evidence type="ECO:0000256" key="7">
    <source>
        <dbReference type="ARBA" id="ARBA00023237"/>
    </source>
</evidence>
<dbReference type="Proteomes" id="UP001597116">
    <property type="component" value="Unassembled WGS sequence"/>
</dbReference>
<keyword evidence="12" id="KW-0675">Receptor</keyword>
<accession>A0ABW3QKL3</accession>
<evidence type="ECO:0000256" key="2">
    <source>
        <dbReference type="ARBA" id="ARBA00022448"/>
    </source>
</evidence>
<dbReference type="PANTHER" id="PTHR30069">
    <property type="entry name" value="TONB-DEPENDENT OUTER MEMBRANE RECEPTOR"/>
    <property type="match status" value="1"/>
</dbReference>
<keyword evidence="4 8" id="KW-0812">Transmembrane</keyword>
<proteinExistence type="inferred from homology"/>
<dbReference type="SUPFAM" id="SSF49464">
    <property type="entry name" value="Carboxypeptidase regulatory domain-like"/>
    <property type="match status" value="1"/>
</dbReference>
<organism evidence="12 13">
    <name type="scientific">Larkinella insperata</name>
    <dbReference type="NCBI Taxonomy" id="332158"/>
    <lineage>
        <taxon>Bacteria</taxon>
        <taxon>Pseudomonadati</taxon>
        <taxon>Bacteroidota</taxon>
        <taxon>Cytophagia</taxon>
        <taxon>Cytophagales</taxon>
        <taxon>Spirosomataceae</taxon>
        <taxon>Larkinella</taxon>
    </lineage>
</organism>
<name>A0ABW3QKL3_9BACT</name>
<dbReference type="SUPFAM" id="SSF56935">
    <property type="entry name" value="Porins"/>
    <property type="match status" value="1"/>
</dbReference>
<feature type="chain" id="PRO_5045536445" evidence="9">
    <location>
        <begin position="20"/>
        <end position="790"/>
    </location>
</feature>
<feature type="domain" description="TonB-dependent receptor plug" evidence="10">
    <location>
        <begin position="122"/>
        <end position="225"/>
    </location>
</feature>
<comment type="similarity">
    <text evidence="8">Belongs to the TonB-dependent receptor family.</text>
</comment>